<reference evidence="1 2" key="1">
    <citation type="submission" date="2016-06" db="EMBL/GenBank/DDBJ databases">
        <title>Evolution of pathogenesis and genome organization in the Tremellales.</title>
        <authorList>
            <person name="Cuomo C."/>
            <person name="Litvintseva A."/>
            <person name="Heitman J."/>
            <person name="Chen Y."/>
            <person name="Sun S."/>
            <person name="Springer D."/>
            <person name="Dromer F."/>
            <person name="Young S."/>
            <person name="Zeng Q."/>
            <person name="Chapman S."/>
            <person name="Gujja S."/>
            <person name="Saif S."/>
            <person name="Birren B."/>
        </authorList>
    </citation>
    <scope>NUCLEOTIDE SEQUENCE [LARGE SCALE GENOMIC DNA]</scope>
    <source>
        <strain evidence="1 2">CBS 7118</strain>
    </source>
</reference>
<proteinExistence type="predicted"/>
<dbReference type="Proteomes" id="UP000094819">
    <property type="component" value="Unassembled WGS sequence"/>
</dbReference>
<name>A0A1E3HPA0_9TREE</name>
<sequence length="190" mass="21570">MSSTLTISDSAQLDDILSNNAPLHGLQSVVINTPTYCASVPGNIDDLSNLIKQKTSRPVMVTIIANPPSQYQPSMLSAFLLSLLHAAPSGAIIIRIGYRQTEADNSWQHRTLTIHNFGDRDPAQVYLMEKWLEDLWAYDLSPVMSAHWWRWELKERYGGKETVFNSKVELHDEPWRIEVSAGSMVTRPYW</sequence>
<protein>
    <submittedName>
        <fullName evidence="1">Uncharacterized protein</fullName>
    </submittedName>
</protein>
<keyword evidence="2" id="KW-1185">Reference proteome</keyword>
<comment type="caution">
    <text evidence="1">The sequence shown here is derived from an EMBL/GenBank/DDBJ whole genome shotgun (WGS) entry which is preliminary data.</text>
</comment>
<accession>A0A1E3HPA0</accession>
<dbReference type="AlphaFoldDB" id="A0A1E3HPA0"/>
<dbReference type="EMBL" id="AWGH01000048">
    <property type="protein sequence ID" value="ODN78178.1"/>
    <property type="molecule type" value="Genomic_DNA"/>
</dbReference>
<evidence type="ECO:0000313" key="1">
    <source>
        <dbReference type="EMBL" id="ODN78178.1"/>
    </source>
</evidence>
<evidence type="ECO:0000313" key="2">
    <source>
        <dbReference type="Proteomes" id="UP000094819"/>
    </source>
</evidence>
<dbReference type="GeneID" id="30197178"/>
<gene>
    <name evidence="1" type="ORF">L198_07967</name>
</gene>
<organism evidence="1 2">
    <name type="scientific">Cryptococcus wingfieldii CBS 7118</name>
    <dbReference type="NCBI Taxonomy" id="1295528"/>
    <lineage>
        <taxon>Eukaryota</taxon>
        <taxon>Fungi</taxon>
        <taxon>Dikarya</taxon>
        <taxon>Basidiomycota</taxon>
        <taxon>Agaricomycotina</taxon>
        <taxon>Tremellomycetes</taxon>
        <taxon>Tremellales</taxon>
        <taxon>Cryptococcaceae</taxon>
        <taxon>Cryptococcus</taxon>
    </lineage>
</organism>
<dbReference type="RefSeq" id="XP_019028062.1">
    <property type="nucleotide sequence ID" value="XM_019179940.1"/>
</dbReference>